<dbReference type="PANTHER" id="PTHR30529">
    <property type="entry name" value="CYTOCHROME B561"/>
    <property type="match status" value="1"/>
</dbReference>
<dbReference type="Pfam" id="PF01292">
    <property type="entry name" value="Ni_hydr_CYTB"/>
    <property type="match status" value="1"/>
</dbReference>
<dbReference type="GO" id="GO:0009055">
    <property type="term" value="F:electron transfer activity"/>
    <property type="evidence" value="ECO:0007669"/>
    <property type="project" value="InterPro"/>
</dbReference>
<dbReference type="InterPro" id="IPR052168">
    <property type="entry name" value="Cytochrome_b561_oxidase"/>
</dbReference>
<keyword evidence="16" id="KW-1185">Reference proteome</keyword>
<evidence type="ECO:0000256" key="9">
    <source>
        <dbReference type="ARBA" id="ARBA00022989"/>
    </source>
</evidence>
<name>A0A1M7SP75_9RHOB</name>
<dbReference type="Proteomes" id="UP000184066">
    <property type="component" value="Unassembled WGS sequence"/>
</dbReference>
<reference evidence="15 16" key="1">
    <citation type="submission" date="2016-12" db="EMBL/GenBank/DDBJ databases">
        <authorList>
            <person name="Song W.-J."/>
            <person name="Kurnit D.M."/>
        </authorList>
    </citation>
    <scope>NUCLEOTIDE SEQUENCE [LARGE SCALE GENOMIC DNA]</scope>
    <source>
        <strain evidence="15 16">CGMCC 1.10808</strain>
    </source>
</reference>
<evidence type="ECO:0000313" key="15">
    <source>
        <dbReference type="EMBL" id="SHN60262.1"/>
    </source>
</evidence>
<evidence type="ECO:0000256" key="8">
    <source>
        <dbReference type="ARBA" id="ARBA00022982"/>
    </source>
</evidence>
<keyword evidence="6 13" id="KW-0812">Transmembrane</keyword>
<evidence type="ECO:0000256" key="7">
    <source>
        <dbReference type="ARBA" id="ARBA00022723"/>
    </source>
</evidence>
<dbReference type="RefSeq" id="WP_072746654.1">
    <property type="nucleotide sequence ID" value="NZ_FOHL01000001.1"/>
</dbReference>
<evidence type="ECO:0000313" key="16">
    <source>
        <dbReference type="Proteomes" id="UP000184066"/>
    </source>
</evidence>
<gene>
    <name evidence="15" type="ORF">SAMN05216200_10350</name>
</gene>
<dbReference type="Gene3D" id="1.20.950.20">
    <property type="entry name" value="Transmembrane di-heme cytochromes, Chain C"/>
    <property type="match status" value="1"/>
</dbReference>
<organism evidence="15 16">
    <name type="scientific">Oceanicella actignis</name>
    <dbReference type="NCBI Taxonomy" id="1189325"/>
    <lineage>
        <taxon>Bacteria</taxon>
        <taxon>Pseudomonadati</taxon>
        <taxon>Pseudomonadota</taxon>
        <taxon>Alphaproteobacteria</taxon>
        <taxon>Rhodobacterales</taxon>
        <taxon>Paracoccaceae</taxon>
        <taxon>Oceanicella</taxon>
    </lineage>
</organism>
<evidence type="ECO:0000256" key="12">
    <source>
        <dbReference type="ARBA" id="ARBA00037975"/>
    </source>
</evidence>
<dbReference type="GO" id="GO:0046872">
    <property type="term" value="F:metal ion binding"/>
    <property type="evidence" value="ECO:0007669"/>
    <property type="project" value="UniProtKB-KW"/>
</dbReference>
<comment type="similarity">
    <text evidence="12">Belongs to the cytochrome b561 family.</text>
</comment>
<feature type="transmembrane region" description="Helical" evidence="13">
    <location>
        <begin position="94"/>
        <end position="114"/>
    </location>
</feature>
<evidence type="ECO:0000256" key="2">
    <source>
        <dbReference type="ARBA" id="ARBA00004651"/>
    </source>
</evidence>
<dbReference type="AlphaFoldDB" id="A0A1M7SP75"/>
<keyword evidence="11 13" id="KW-0472">Membrane</keyword>
<dbReference type="PANTHER" id="PTHR30529:SF1">
    <property type="entry name" value="CYTOCHROME B561 HOMOLOG 2"/>
    <property type="match status" value="1"/>
</dbReference>
<comment type="subcellular location">
    <subcellularLocation>
        <location evidence="2">Cell membrane</location>
        <topology evidence="2">Multi-pass membrane protein</topology>
    </subcellularLocation>
</comment>
<accession>A0A1M7SP75</accession>
<keyword evidence="5" id="KW-0349">Heme</keyword>
<keyword evidence="3" id="KW-0813">Transport</keyword>
<dbReference type="STRING" id="1189325.SAMN04488119_10149"/>
<dbReference type="SUPFAM" id="SSF81342">
    <property type="entry name" value="Transmembrane di-heme cytochromes"/>
    <property type="match status" value="1"/>
</dbReference>
<feature type="transmembrane region" description="Helical" evidence="13">
    <location>
        <begin position="17"/>
        <end position="36"/>
    </location>
</feature>
<evidence type="ECO:0000256" key="3">
    <source>
        <dbReference type="ARBA" id="ARBA00022448"/>
    </source>
</evidence>
<evidence type="ECO:0000256" key="1">
    <source>
        <dbReference type="ARBA" id="ARBA00001970"/>
    </source>
</evidence>
<feature type="transmembrane region" description="Helical" evidence="13">
    <location>
        <begin position="56"/>
        <end position="73"/>
    </location>
</feature>
<dbReference type="EMBL" id="FRDL01000003">
    <property type="protein sequence ID" value="SHN60262.1"/>
    <property type="molecule type" value="Genomic_DNA"/>
</dbReference>
<evidence type="ECO:0000256" key="13">
    <source>
        <dbReference type="SAM" id="Phobius"/>
    </source>
</evidence>
<dbReference type="InterPro" id="IPR016174">
    <property type="entry name" value="Di-haem_cyt_TM"/>
</dbReference>
<sequence length="191" mass="21123">MTRLITDAEGWGLPTRLLHWSMAGVILFMLGLGFYMSNAPIDIYAQFAWVQLHKSWGFVAFALAVLRIAWRLFEGRSPAPPPGMSRAERALARAGHLSLYALMIAMPVTGWLMASASPLQDAYGIRNMVFGLFELPDPFRPGDQALADALRRAHFLCALALSAVVAGHAAAALRHHFVLRDNVLRRMLIGR</sequence>
<dbReference type="OrthoDB" id="1247465at2"/>
<keyword evidence="7" id="KW-0479">Metal-binding</keyword>
<keyword evidence="8" id="KW-0249">Electron transport</keyword>
<dbReference type="GO" id="GO:0020037">
    <property type="term" value="F:heme binding"/>
    <property type="evidence" value="ECO:0007669"/>
    <property type="project" value="TreeGrafter"/>
</dbReference>
<feature type="transmembrane region" description="Helical" evidence="13">
    <location>
        <begin position="153"/>
        <end position="173"/>
    </location>
</feature>
<keyword evidence="4" id="KW-1003">Cell membrane</keyword>
<evidence type="ECO:0000256" key="6">
    <source>
        <dbReference type="ARBA" id="ARBA00022692"/>
    </source>
</evidence>
<keyword evidence="10" id="KW-0408">Iron</keyword>
<dbReference type="InterPro" id="IPR011577">
    <property type="entry name" value="Cyt_b561_bac/Ni-Hgenase"/>
</dbReference>
<dbReference type="GO" id="GO:0022904">
    <property type="term" value="P:respiratory electron transport chain"/>
    <property type="evidence" value="ECO:0007669"/>
    <property type="project" value="InterPro"/>
</dbReference>
<evidence type="ECO:0000256" key="4">
    <source>
        <dbReference type="ARBA" id="ARBA00022475"/>
    </source>
</evidence>
<proteinExistence type="inferred from homology"/>
<feature type="domain" description="Cytochrome b561 bacterial/Ni-hydrogenase" evidence="14">
    <location>
        <begin position="11"/>
        <end position="188"/>
    </location>
</feature>
<dbReference type="GO" id="GO:0005886">
    <property type="term" value="C:plasma membrane"/>
    <property type="evidence" value="ECO:0007669"/>
    <property type="project" value="UniProtKB-SubCell"/>
</dbReference>
<evidence type="ECO:0000259" key="14">
    <source>
        <dbReference type="Pfam" id="PF01292"/>
    </source>
</evidence>
<evidence type="ECO:0000256" key="5">
    <source>
        <dbReference type="ARBA" id="ARBA00022617"/>
    </source>
</evidence>
<protein>
    <submittedName>
        <fullName evidence="15">Cytochrome b561</fullName>
    </submittedName>
</protein>
<evidence type="ECO:0000256" key="11">
    <source>
        <dbReference type="ARBA" id="ARBA00023136"/>
    </source>
</evidence>
<keyword evidence="9 13" id="KW-1133">Transmembrane helix</keyword>
<comment type="cofactor">
    <cofactor evidence="1">
        <name>heme b</name>
        <dbReference type="ChEBI" id="CHEBI:60344"/>
    </cofactor>
</comment>
<evidence type="ECO:0000256" key="10">
    <source>
        <dbReference type="ARBA" id="ARBA00023004"/>
    </source>
</evidence>